<protein>
    <submittedName>
        <fullName evidence="1">Uncharacterized protein</fullName>
    </submittedName>
</protein>
<sequence>MTYRPITHATCRGCRKLVLIEYAESWKLDPSEKALPVRTGMWVGGTCPECQKSGNPSRSTERNH</sequence>
<dbReference type="EMBL" id="FOWC01000004">
    <property type="protein sequence ID" value="SFP08715.1"/>
    <property type="molecule type" value="Genomic_DNA"/>
</dbReference>
<accession>A0A1I5MGJ5</accession>
<evidence type="ECO:0000313" key="2">
    <source>
        <dbReference type="Proteomes" id="UP000199137"/>
    </source>
</evidence>
<proteinExistence type="predicted"/>
<organism evidence="1 2">
    <name type="scientific">Amycolatopsis rubida</name>
    <dbReference type="NCBI Taxonomy" id="112413"/>
    <lineage>
        <taxon>Bacteria</taxon>
        <taxon>Bacillati</taxon>
        <taxon>Actinomycetota</taxon>
        <taxon>Actinomycetes</taxon>
        <taxon>Pseudonocardiales</taxon>
        <taxon>Pseudonocardiaceae</taxon>
        <taxon>Amycolatopsis</taxon>
    </lineage>
</organism>
<dbReference type="STRING" id="112413.SAMN05421854_10441"/>
<dbReference type="AlphaFoldDB" id="A0A1I5MGJ5"/>
<evidence type="ECO:0000313" key="1">
    <source>
        <dbReference type="EMBL" id="SFP08715.1"/>
    </source>
</evidence>
<dbReference type="Proteomes" id="UP000199137">
    <property type="component" value="Unassembled WGS sequence"/>
</dbReference>
<gene>
    <name evidence="1" type="ORF">SAMN05421854_10441</name>
</gene>
<name>A0A1I5MGJ5_9PSEU</name>
<reference evidence="1 2" key="1">
    <citation type="submission" date="2016-10" db="EMBL/GenBank/DDBJ databases">
        <authorList>
            <person name="de Groot N.N."/>
        </authorList>
    </citation>
    <scope>NUCLEOTIDE SEQUENCE [LARGE SCALE GENOMIC DNA]</scope>
    <source>
        <strain evidence="1 2">DSM 44637</strain>
    </source>
</reference>